<dbReference type="Proteomes" id="UP000827872">
    <property type="component" value="Linkage Group LG05"/>
</dbReference>
<accession>A0ACB8F3I4</accession>
<protein>
    <submittedName>
        <fullName evidence="1">Uncharacterized protein</fullName>
    </submittedName>
</protein>
<evidence type="ECO:0000313" key="2">
    <source>
        <dbReference type="Proteomes" id="UP000827872"/>
    </source>
</evidence>
<sequence>MNMIELLVSLINLFEENRKGLAEVVNTLSLIMALDQGASGNPLVGDGAPPTLLDYMAELVRDPPNVEIVATGVEQLCLSKIQDQAGGKDSHGSELGSTATTELLPVDQWRTGGIQIHRLTLGTQLEDSYNPD</sequence>
<evidence type="ECO:0000313" key="1">
    <source>
        <dbReference type="EMBL" id="KAH7999709.1"/>
    </source>
</evidence>
<gene>
    <name evidence="1" type="ORF">K3G42_017506</name>
</gene>
<keyword evidence="2" id="KW-1185">Reference proteome</keyword>
<reference evidence="1" key="1">
    <citation type="submission" date="2021-08" db="EMBL/GenBank/DDBJ databases">
        <title>The first chromosome-level gecko genome reveals the dynamic sex chromosomes of Neotropical dwarf geckos (Sphaerodactylidae: Sphaerodactylus).</title>
        <authorList>
            <person name="Pinto B.J."/>
            <person name="Keating S.E."/>
            <person name="Gamble T."/>
        </authorList>
    </citation>
    <scope>NUCLEOTIDE SEQUENCE</scope>
    <source>
        <strain evidence="1">TG3544</strain>
    </source>
</reference>
<dbReference type="EMBL" id="CM037618">
    <property type="protein sequence ID" value="KAH7999709.1"/>
    <property type="molecule type" value="Genomic_DNA"/>
</dbReference>
<organism evidence="1 2">
    <name type="scientific">Sphaerodactylus townsendi</name>
    <dbReference type="NCBI Taxonomy" id="933632"/>
    <lineage>
        <taxon>Eukaryota</taxon>
        <taxon>Metazoa</taxon>
        <taxon>Chordata</taxon>
        <taxon>Craniata</taxon>
        <taxon>Vertebrata</taxon>
        <taxon>Euteleostomi</taxon>
        <taxon>Lepidosauria</taxon>
        <taxon>Squamata</taxon>
        <taxon>Bifurcata</taxon>
        <taxon>Gekkota</taxon>
        <taxon>Sphaerodactylidae</taxon>
        <taxon>Sphaerodactylus</taxon>
    </lineage>
</organism>
<comment type="caution">
    <text evidence="1">The sequence shown here is derived from an EMBL/GenBank/DDBJ whole genome shotgun (WGS) entry which is preliminary data.</text>
</comment>
<proteinExistence type="predicted"/>
<name>A0ACB8F3I4_9SAUR</name>